<organism evidence="2 3">
    <name type="scientific">Fibrobacter succinogenes</name>
    <name type="common">Bacteroides succinogenes</name>
    <dbReference type="NCBI Taxonomy" id="833"/>
    <lineage>
        <taxon>Bacteria</taxon>
        <taxon>Pseudomonadati</taxon>
        <taxon>Fibrobacterota</taxon>
        <taxon>Fibrobacteria</taxon>
        <taxon>Fibrobacterales</taxon>
        <taxon>Fibrobacteraceae</taxon>
        <taxon>Fibrobacter</taxon>
    </lineage>
</organism>
<proteinExistence type="predicted"/>
<name>A0A380RX24_FIBSU</name>
<dbReference type="Proteomes" id="UP000255423">
    <property type="component" value="Unassembled WGS sequence"/>
</dbReference>
<dbReference type="AlphaFoldDB" id="A0A380RX24"/>
<protein>
    <submittedName>
        <fullName evidence="2">Type I restriction enzyme R protein N terminus (HSDR_N)</fullName>
    </submittedName>
</protein>
<dbReference type="Pfam" id="PF13588">
    <property type="entry name" value="HSDR_N_2"/>
    <property type="match status" value="1"/>
</dbReference>
<dbReference type="RefSeq" id="WP_109572441.1">
    <property type="nucleotide sequence ID" value="NZ_UHJL01000001.1"/>
</dbReference>
<sequence length="138" mass="15869">MTHETLFDPIRKKDVPATPEEHVRQATVRYLVDVVKVPEHLIAVEFPLSSIDVKTSDRVDILVHNFRAGAPLNKPWLLVECKAPGEYTWPVLQQQLNKYLQVLTPNYVMLALGDCVRYFELDSVTHRFKKIESLPVFG</sequence>
<feature type="domain" description="Type I restriction enzyme R protein N-terminal" evidence="1">
    <location>
        <begin position="19"/>
        <end position="135"/>
    </location>
</feature>
<accession>A0A380RX24</accession>
<gene>
    <name evidence="2" type="ORF">SAMN05661053_1212</name>
</gene>
<reference evidence="2 3" key="1">
    <citation type="submission" date="2017-08" db="EMBL/GenBank/DDBJ databases">
        <authorList>
            <person name="de Groot N.N."/>
        </authorList>
    </citation>
    <scope>NUCLEOTIDE SEQUENCE [LARGE SCALE GENOMIC DNA]</scope>
    <source>
        <strain evidence="2 3">HM2</strain>
    </source>
</reference>
<evidence type="ECO:0000313" key="2">
    <source>
        <dbReference type="EMBL" id="SUQ19964.1"/>
    </source>
</evidence>
<dbReference type="EMBL" id="UHJL01000001">
    <property type="protein sequence ID" value="SUQ19964.1"/>
    <property type="molecule type" value="Genomic_DNA"/>
</dbReference>
<dbReference type="InterPro" id="IPR029464">
    <property type="entry name" value="HSDR_N"/>
</dbReference>
<evidence type="ECO:0000313" key="3">
    <source>
        <dbReference type="Proteomes" id="UP000255423"/>
    </source>
</evidence>
<evidence type="ECO:0000259" key="1">
    <source>
        <dbReference type="Pfam" id="PF13588"/>
    </source>
</evidence>